<sequence>MKYTALAVVAIVAFADASTGINKETIERSLKQVDQTKLLRNARELYNKNTNNYGSNNNNNGNQYQSQSQYQYNMYQQQKQNSNQYNGNNQNQNYQFQVDGSFSLRFETCTSLTILDDNVMESADNGSVLHTAKDFVIFKATNNKKVQKRFAVDIPTFVNTIAETILSENYSYCEVCNDAIDTCLYTSSGTSSSYQGNQYGYQMANGGNRRLQNGDTEPIDCATCKKVCGAQMTAYSYQSEYTDESAMGWLETISQCAQLSSDDGYQLNNLQYGNYLSTNGDSVYTNSNNGNVNSNGYYNYQGQQQQYSGQQQQTYDQVYGEIYAGLMCNADGTGMEIGLFKDEDCTIQNPADAFKNTLVEGTEPYIYYTKTKSVVEYLFQAPVSCKGTTYYNPYDNANGYSSNSDNSYSSYQVPQANEGCQDLFGGDYTLDLSSGDCSNVGQNNGNYYNNQAQEDGSQYGEYTYYSSSGWKTYSYDITDGDDMFQVCTSLEKQLEAGSTYTTSTQARSNNLYEYTHNMSVNELLREKLTGDDIFLIIVGVLAGLAAVLFCFKTFWRRRRANRDKRQALINAGEMS</sequence>
<evidence type="ECO:0000256" key="2">
    <source>
        <dbReference type="SAM" id="SignalP"/>
    </source>
</evidence>
<keyword evidence="2" id="KW-0732">Signal</keyword>
<keyword evidence="4" id="KW-1185">Reference proteome</keyword>
<name>A0AAD2FYC9_9STRA</name>
<feature type="transmembrane region" description="Helical" evidence="1">
    <location>
        <begin position="533"/>
        <end position="555"/>
    </location>
</feature>
<dbReference type="EMBL" id="CAKOGP040001925">
    <property type="protein sequence ID" value="CAJ1956849.1"/>
    <property type="molecule type" value="Genomic_DNA"/>
</dbReference>
<gene>
    <name evidence="3" type="ORF">CYCCA115_LOCUS16426</name>
</gene>
<feature type="chain" id="PRO_5042043168" evidence="2">
    <location>
        <begin position="21"/>
        <end position="575"/>
    </location>
</feature>
<evidence type="ECO:0000256" key="1">
    <source>
        <dbReference type="SAM" id="Phobius"/>
    </source>
</evidence>
<accession>A0AAD2FYC9</accession>
<keyword evidence="1" id="KW-0472">Membrane</keyword>
<dbReference type="AlphaFoldDB" id="A0AAD2FYC9"/>
<feature type="signal peptide" evidence="2">
    <location>
        <begin position="1"/>
        <end position="20"/>
    </location>
</feature>
<evidence type="ECO:0000313" key="4">
    <source>
        <dbReference type="Proteomes" id="UP001295423"/>
    </source>
</evidence>
<comment type="caution">
    <text evidence="3">The sequence shown here is derived from an EMBL/GenBank/DDBJ whole genome shotgun (WGS) entry which is preliminary data.</text>
</comment>
<proteinExistence type="predicted"/>
<keyword evidence="1" id="KW-0812">Transmembrane</keyword>
<evidence type="ECO:0000313" key="3">
    <source>
        <dbReference type="EMBL" id="CAJ1956849.1"/>
    </source>
</evidence>
<protein>
    <submittedName>
        <fullName evidence="3">Uncharacterized protein</fullName>
    </submittedName>
</protein>
<reference evidence="3" key="1">
    <citation type="submission" date="2023-08" db="EMBL/GenBank/DDBJ databases">
        <authorList>
            <person name="Audoor S."/>
            <person name="Bilcke G."/>
        </authorList>
    </citation>
    <scope>NUCLEOTIDE SEQUENCE</scope>
</reference>
<organism evidence="3 4">
    <name type="scientific">Cylindrotheca closterium</name>
    <dbReference type="NCBI Taxonomy" id="2856"/>
    <lineage>
        <taxon>Eukaryota</taxon>
        <taxon>Sar</taxon>
        <taxon>Stramenopiles</taxon>
        <taxon>Ochrophyta</taxon>
        <taxon>Bacillariophyta</taxon>
        <taxon>Bacillariophyceae</taxon>
        <taxon>Bacillariophycidae</taxon>
        <taxon>Bacillariales</taxon>
        <taxon>Bacillariaceae</taxon>
        <taxon>Cylindrotheca</taxon>
    </lineage>
</organism>
<dbReference type="Proteomes" id="UP001295423">
    <property type="component" value="Unassembled WGS sequence"/>
</dbReference>
<keyword evidence="1" id="KW-1133">Transmembrane helix</keyword>